<dbReference type="FunFam" id="3.60.60.10:FF:000001">
    <property type="entry name" value="Secernin 1"/>
    <property type="match status" value="1"/>
</dbReference>
<dbReference type="InterPro" id="IPR005322">
    <property type="entry name" value="Peptidase_C69"/>
</dbReference>
<comment type="similarity">
    <text evidence="1">Belongs to the peptidase C69 family. Secernin subfamily.</text>
</comment>
<name>A0A8C4TDP9_ERPCA</name>
<dbReference type="Gene3D" id="3.60.60.10">
    <property type="entry name" value="Penicillin V Acylase, Chain A"/>
    <property type="match status" value="1"/>
</dbReference>
<dbReference type="AlphaFoldDB" id="A0A8C4TDP9"/>
<reference evidence="2" key="3">
    <citation type="submission" date="2025-09" db="UniProtKB">
        <authorList>
            <consortium name="Ensembl"/>
        </authorList>
    </citation>
    <scope>IDENTIFICATION</scope>
</reference>
<dbReference type="GO" id="GO:0070004">
    <property type="term" value="F:cysteine-type exopeptidase activity"/>
    <property type="evidence" value="ECO:0007669"/>
    <property type="project" value="InterPro"/>
</dbReference>
<reference evidence="2" key="1">
    <citation type="submission" date="2021-06" db="EMBL/GenBank/DDBJ databases">
        <authorList>
            <consortium name="Wellcome Sanger Institute Data Sharing"/>
        </authorList>
    </citation>
    <scope>NUCLEOTIDE SEQUENCE [LARGE SCALE GENOMIC DNA]</scope>
</reference>
<organism evidence="2 3">
    <name type="scientific">Erpetoichthys calabaricus</name>
    <name type="common">Rope fish</name>
    <name type="synonym">Calamoichthys calabaricus</name>
    <dbReference type="NCBI Taxonomy" id="27687"/>
    <lineage>
        <taxon>Eukaryota</taxon>
        <taxon>Metazoa</taxon>
        <taxon>Chordata</taxon>
        <taxon>Craniata</taxon>
        <taxon>Vertebrata</taxon>
        <taxon>Euteleostomi</taxon>
        <taxon>Actinopterygii</taxon>
        <taxon>Polypteriformes</taxon>
        <taxon>Polypteridae</taxon>
        <taxon>Erpetoichthys</taxon>
    </lineage>
</organism>
<protein>
    <submittedName>
        <fullName evidence="2">Secernin 1</fullName>
    </submittedName>
</protein>
<dbReference type="PANTHER" id="PTHR12994">
    <property type="entry name" value="SECERNIN"/>
    <property type="match status" value="1"/>
</dbReference>
<dbReference type="GeneTree" id="ENSGT00390000013474"/>
<dbReference type="GO" id="GO:0006508">
    <property type="term" value="P:proteolysis"/>
    <property type="evidence" value="ECO:0007669"/>
    <property type="project" value="InterPro"/>
</dbReference>
<keyword evidence="3" id="KW-1185">Reference proteome</keyword>
<dbReference type="PANTHER" id="PTHR12994:SF7">
    <property type="entry name" value="SECERNIN-1"/>
    <property type="match status" value="1"/>
</dbReference>
<dbReference type="Proteomes" id="UP000694620">
    <property type="component" value="Chromosome 13"/>
</dbReference>
<dbReference type="Ensembl" id="ENSECRT00000031696.1">
    <property type="protein sequence ID" value="ENSECRP00000031039.1"/>
    <property type="gene ID" value="ENSECRG00000021054.1"/>
</dbReference>
<reference evidence="2" key="2">
    <citation type="submission" date="2025-08" db="UniProtKB">
        <authorList>
            <consortium name="Ensembl"/>
        </authorList>
    </citation>
    <scope>IDENTIFICATION</scope>
</reference>
<dbReference type="GO" id="GO:0016805">
    <property type="term" value="F:dipeptidase activity"/>
    <property type="evidence" value="ECO:0007669"/>
    <property type="project" value="InterPro"/>
</dbReference>
<accession>A0A8C4TDP9</accession>
<gene>
    <name evidence="2" type="primary">SCRN1</name>
</gene>
<dbReference type="Pfam" id="PF03577">
    <property type="entry name" value="Peptidase_C69"/>
    <property type="match status" value="1"/>
</dbReference>
<sequence length="443" mass="49534">MRSPALGCRHVVQCQLLPRATARQARSEAAAVRMAVAPPSFTFVFFPPATEQGQVIFGKNSARPRDEVQEVVYFPSVDHSPGSKTECTYIVIDQVKRTNAVVLSRPAWLWGAEMGANEHGVCIANGAVYTRVPAGRTEALLGMDYVRLGLERGSTAKEALDTITSLLEKHGQGGNYYEDGSACHSFQSSFLIVDRTEAWVLETIEKYWVAKRITEGVVKLCNKLSITTHIDAEHPNLRKYAQDQGWWNDVQEFDFSKVFSLPNEEVALSPCSNQIGNITPQAAIELLRDRESGVLVDSDFFLTTASMVSVLPESNSSSCVYFFTATPDPSRSIFKPFIFVEDVKLVSKAQSPSYGNEDPVKTEPRFQSQVDRRHELYKAHEWALQVIDSEEDHGQKLKETMLDLEKQGLEAMEDILASKEPVDPAEVADLFYDCVDTEIKFYK</sequence>
<evidence type="ECO:0000313" key="3">
    <source>
        <dbReference type="Proteomes" id="UP000694620"/>
    </source>
</evidence>
<evidence type="ECO:0000313" key="2">
    <source>
        <dbReference type="Ensembl" id="ENSECRP00000031039.1"/>
    </source>
</evidence>
<proteinExistence type="inferred from homology"/>
<evidence type="ECO:0000256" key="1">
    <source>
        <dbReference type="ARBA" id="ARBA00005705"/>
    </source>
</evidence>